<dbReference type="STRING" id="1384056.N787_11175"/>
<sequence>MLRITLAFALALALAAAPSPAAINPDHYTRVASEHLQLREVARIVHEPRGDGPRLRRVTLVGEVLAVRRGNEDLAGRTVVIDYTVDLDARAAAADEHHRRNGQRPGPQFMAEPDPPTPDADGRYWAYLAPAGQRLGNVNRHAGATHVIESQQYEGHVFVPVAGQYSFH</sequence>
<dbReference type="RefSeq" id="WP_034212253.1">
    <property type="nucleotide sequence ID" value="NZ_AVCK01000018.1"/>
</dbReference>
<dbReference type="EMBL" id="AVCK01000018">
    <property type="protein sequence ID" value="KFN46252.1"/>
    <property type="molecule type" value="Genomic_DNA"/>
</dbReference>
<evidence type="ECO:0000313" key="3">
    <source>
        <dbReference type="EMBL" id="KFN46252.1"/>
    </source>
</evidence>
<name>A0A091B3X0_9GAMM</name>
<gene>
    <name evidence="3" type="ORF">N787_11175</name>
</gene>
<proteinExistence type="predicted"/>
<keyword evidence="2" id="KW-0732">Signal</keyword>
<feature type="signal peptide" evidence="2">
    <location>
        <begin position="1"/>
        <end position="21"/>
    </location>
</feature>
<evidence type="ECO:0000256" key="2">
    <source>
        <dbReference type="SAM" id="SignalP"/>
    </source>
</evidence>
<dbReference type="AlphaFoldDB" id="A0A091B3X0"/>
<comment type="caution">
    <text evidence="3">The sequence shown here is derived from an EMBL/GenBank/DDBJ whole genome shotgun (WGS) entry which is preliminary data.</text>
</comment>
<feature type="region of interest" description="Disordered" evidence="1">
    <location>
        <begin position="94"/>
        <end position="121"/>
    </location>
</feature>
<keyword evidence="4" id="KW-1185">Reference proteome</keyword>
<feature type="chain" id="PRO_5001869449" evidence="2">
    <location>
        <begin position="22"/>
        <end position="168"/>
    </location>
</feature>
<dbReference type="Proteomes" id="UP000029393">
    <property type="component" value="Unassembled WGS sequence"/>
</dbReference>
<dbReference type="PATRIC" id="fig|1384056.3.peg.1453"/>
<evidence type="ECO:0000256" key="1">
    <source>
        <dbReference type="SAM" id="MobiDB-lite"/>
    </source>
</evidence>
<reference evidence="3 4" key="1">
    <citation type="submission" date="2013-09" db="EMBL/GenBank/DDBJ databases">
        <title>Genome sequencing of Arenimonas metalli.</title>
        <authorList>
            <person name="Chen F."/>
            <person name="Wang G."/>
        </authorList>
    </citation>
    <scope>NUCLEOTIDE SEQUENCE [LARGE SCALE GENOMIC DNA]</scope>
    <source>
        <strain evidence="3 4">CF5-1</strain>
    </source>
</reference>
<accession>A0A091B3X0</accession>
<protein>
    <submittedName>
        <fullName evidence="3">Uncharacterized protein</fullName>
    </submittedName>
</protein>
<organism evidence="3 4">
    <name type="scientific">Arenimonas metalli CF5-1</name>
    <dbReference type="NCBI Taxonomy" id="1384056"/>
    <lineage>
        <taxon>Bacteria</taxon>
        <taxon>Pseudomonadati</taxon>
        <taxon>Pseudomonadota</taxon>
        <taxon>Gammaproteobacteria</taxon>
        <taxon>Lysobacterales</taxon>
        <taxon>Lysobacteraceae</taxon>
        <taxon>Arenimonas</taxon>
    </lineage>
</organism>
<dbReference type="OrthoDB" id="5966396at2"/>
<evidence type="ECO:0000313" key="4">
    <source>
        <dbReference type="Proteomes" id="UP000029393"/>
    </source>
</evidence>